<dbReference type="GO" id="GO:0009234">
    <property type="term" value="P:menaquinone biosynthetic process"/>
    <property type="evidence" value="ECO:0007669"/>
    <property type="project" value="InterPro"/>
</dbReference>
<dbReference type="InterPro" id="IPR032264">
    <property type="entry name" value="MenD_middle"/>
</dbReference>
<keyword evidence="1 6" id="KW-0808">Transferase</keyword>
<evidence type="ECO:0000313" key="11">
    <source>
        <dbReference type="Proteomes" id="UP000010482"/>
    </source>
</evidence>
<dbReference type="InterPro" id="IPR029061">
    <property type="entry name" value="THDP-binding"/>
</dbReference>
<dbReference type="Gene3D" id="3.40.50.1220">
    <property type="entry name" value="TPP-binding domain"/>
    <property type="match status" value="1"/>
</dbReference>
<evidence type="ECO:0000256" key="2">
    <source>
        <dbReference type="ARBA" id="ARBA00022723"/>
    </source>
</evidence>
<dbReference type="Pfam" id="PF02776">
    <property type="entry name" value="TPP_enzyme_N"/>
    <property type="match status" value="1"/>
</dbReference>
<dbReference type="InterPro" id="IPR011766">
    <property type="entry name" value="TPP_enzyme_TPP-bd"/>
</dbReference>
<dbReference type="EC" id="2.2.1.9" evidence="6"/>
<dbReference type="UniPathway" id="UPA01057">
    <property type="reaction ID" value="UER00164"/>
</dbReference>
<dbReference type="PIRSF" id="PIRSF004983">
    <property type="entry name" value="MenD"/>
    <property type="match status" value="1"/>
</dbReference>
<evidence type="ECO:0000259" key="8">
    <source>
        <dbReference type="Pfam" id="PF02776"/>
    </source>
</evidence>
<dbReference type="InterPro" id="IPR004433">
    <property type="entry name" value="MenaQ_synth_MenD"/>
</dbReference>
<dbReference type="PATRIC" id="fig|13035.3.peg.1464"/>
<keyword evidence="3 6" id="KW-0460">Magnesium</keyword>
<reference evidence="10" key="1">
    <citation type="submission" date="2012-04" db="EMBL/GenBank/DDBJ databases">
        <title>Finished genome of Dactylococcopsis salina PCC 8305.</title>
        <authorList>
            <consortium name="US DOE Joint Genome Institute"/>
            <person name="Gugger M."/>
            <person name="Coursin T."/>
            <person name="Rippka R."/>
            <person name="Tandeau De Marsac N."/>
            <person name="Huntemann M."/>
            <person name="Wei C.-L."/>
            <person name="Han J."/>
            <person name="Detter J.C."/>
            <person name="Han C."/>
            <person name="Tapia R."/>
            <person name="Daligault H."/>
            <person name="Chen A."/>
            <person name="Krypides N."/>
            <person name="Mavromatis K."/>
            <person name="Markowitz V."/>
            <person name="Szeto E."/>
            <person name="Ivanova N."/>
            <person name="Ovchinnikova G."/>
            <person name="Pagani I."/>
            <person name="Pati A."/>
            <person name="Goodwin L."/>
            <person name="Peters L."/>
            <person name="Pitluck S."/>
            <person name="Woyke T."/>
            <person name="Kerfeld C."/>
        </authorList>
    </citation>
    <scope>NUCLEOTIDE SEQUENCE [LARGE SCALE GENOMIC DNA]</scope>
    <source>
        <strain evidence="10">PCC 8305</strain>
    </source>
</reference>
<protein>
    <recommendedName>
        <fullName evidence="6">2-succinyl-5-enolpyruvyl-6-hydroxy-3-cyclohexene-1-carboxylate synthase</fullName>
        <shortName evidence="6">SEPHCHC synthase</shortName>
        <ecNumber evidence="6">2.2.1.9</ecNumber>
    </recommendedName>
</protein>
<gene>
    <name evidence="6" type="primary">menD</name>
    <name evidence="10" type="ORF">Dacsa_1298</name>
</gene>
<dbReference type="GO" id="GO:0070204">
    <property type="term" value="F:2-succinyl-5-enolpyruvyl-6-hydroxy-3-cyclohexene-1-carboxylic-acid synthase activity"/>
    <property type="evidence" value="ECO:0007669"/>
    <property type="project" value="UniProtKB-UniRule"/>
</dbReference>
<dbReference type="InterPro" id="IPR012001">
    <property type="entry name" value="Thiamin_PyroP_enz_TPP-bd_dom"/>
</dbReference>
<keyword evidence="2 6" id="KW-0479">Metal-binding</keyword>
<dbReference type="GO" id="GO:0030976">
    <property type="term" value="F:thiamine pyrophosphate binding"/>
    <property type="evidence" value="ECO:0007669"/>
    <property type="project" value="UniProtKB-UniRule"/>
</dbReference>
<feature type="domain" description="Thiamine pyrophosphate enzyme N-terminal TPP-binding" evidence="8">
    <location>
        <begin position="14"/>
        <end position="126"/>
    </location>
</feature>
<dbReference type="Proteomes" id="UP000010482">
    <property type="component" value="Chromosome"/>
</dbReference>
<dbReference type="Pfam" id="PF16582">
    <property type="entry name" value="TPP_enzyme_M_2"/>
    <property type="match status" value="1"/>
</dbReference>
<dbReference type="Gene3D" id="3.40.50.970">
    <property type="match status" value="2"/>
</dbReference>
<dbReference type="HOGENOM" id="CLU_006051_3_0_3"/>
<evidence type="ECO:0000259" key="9">
    <source>
        <dbReference type="Pfam" id="PF16582"/>
    </source>
</evidence>
<feature type="domain" description="Thiamine pyrophosphate enzyme TPP-binding" evidence="7">
    <location>
        <begin position="437"/>
        <end position="539"/>
    </location>
</feature>
<dbReference type="PANTHER" id="PTHR42916:SF1">
    <property type="entry name" value="PROTEIN PHYLLO, CHLOROPLASTIC"/>
    <property type="match status" value="1"/>
</dbReference>
<evidence type="ECO:0000256" key="4">
    <source>
        <dbReference type="ARBA" id="ARBA00023052"/>
    </source>
</evidence>
<comment type="cofactor">
    <cofactor evidence="6">
        <name>Mg(2+)</name>
        <dbReference type="ChEBI" id="CHEBI:18420"/>
    </cofactor>
    <cofactor evidence="6">
        <name>Mn(2+)</name>
        <dbReference type="ChEBI" id="CHEBI:29035"/>
    </cofactor>
</comment>
<accession>K9YSX2</accession>
<keyword evidence="5 6" id="KW-0464">Manganese</keyword>
<evidence type="ECO:0000256" key="6">
    <source>
        <dbReference type="HAMAP-Rule" id="MF_01659"/>
    </source>
</evidence>
<dbReference type="CDD" id="cd02009">
    <property type="entry name" value="TPP_SHCHC_synthase"/>
    <property type="match status" value="1"/>
</dbReference>
<dbReference type="eggNOG" id="COG1165">
    <property type="taxonomic scope" value="Bacteria"/>
</dbReference>
<comment type="pathway">
    <text evidence="6">Cofactor biosynthesis; phylloquinone biosynthesis.</text>
</comment>
<dbReference type="GO" id="GO:0000287">
    <property type="term" value="F:magnesium ion binding"/>
    <property type="evidence" value="ECO:0007669"/>
    <property type="project" value="UniProtKB-UniRule"/>
</dbReference>
<dbReference type="KEGG" id="dsl:Dacsa_1298"/>
<name>K9YSX2_DACS8</name>
<dbReference type="NCBIfam" id="TIGR00173">
    <property type="entry name" value="menD"/>
    <property type="match status" value="1"/>
</dbReference>
<proteinExistence type="inferred from homology"/>
<dbReference type="GO" id="GO:0042372">
    <property type="term" value="P:phylloquinone biosynthetic process"/>
    <property type="evidence" value="ECO:0007669"/>
    <property type="project" value="UniProtKB-UniRule"/>
</dbReference>
<dbReference type="HAMAP" id="MF_01659">
    <property type="entry name" value="MenD"/>
    <property type="match status" value="1"/>
</dbReference>
<comment type="function">
    <text evidence="6">Catalyzes the thiamine diphosphate-dependent decarboxylation of 2-oxoglutarate and the subsequent addition of the resulting succinic semialdehyde-thiamine pyrophosphate anion to isochorismate to yield 2-succinyl-5-enolpyruvyl-6-hydroxy-3-cyclohexene-1-carboxylate (SEPHCHC).</text>
</comment>
<comment type="subunit">
    <text evidence="6">Homodimer.</text>
</comment>
<evidence type="ECO:0000313" key="10">
    <source>
        <dbReference type="EMBL" id="AFZ49994.1"/>
    </source>
</evidence>
<evidence type="ECO:0000256" key="5">
    <source>
        <dbReference type="ARBA" id="ARBA00023211"/>
    </source>
</evidence>
<comment type="catalytic activity">
    <reaction evidence="6">
        <text>isochorismate + 2-oxoglutarate + H(+) = 5-enolpyruvoyl-6-hydroxy-2-succinyl-cyclohex-3-ene-1-carboxylate + CO2</text>
        <dbReference type="Rhea" id="RHEA:25593"/>
        <dbReference type="ChEBI" id="CHEBI:15378"/>
        <dbReference type="ChEBI" id="CHEBI:16526"/>
        <dbReference type="ChEBI" id="CHEBI:16810"/>
        <dbReference type="ChEBI" id="CHEBI:29780"/>
        <dbReference type="ChEBI" id="CHEBI:58818"/>
        <dbReference type="EC" id="2.2.1.9"/>
    </reaction>
</comment>
<evidence type="ECO:0000256" key="3">
    <source>
        <dbReference type="ARBA" id="ARBA00022842"/>
    </source>
</evidence>
<comment type="similarity">
    <text evidence="6">Belongs to the TPP enzyme family. MenD subfamily.</text>
</comment>
<sequence length="572" mass="63861">MNLDFRNVNTLWSSVLVETLSRLGIKTAVVCPGSRSGPITTAFARHPEIEAIPILDERSGAFFALGKGKITGSPVALVCTSGTAGANFYPAVIEARESGVPMLVLTADRPPELRHCHSGQTIDQQKLYGSYPSWYAELGLPSEERQQLRYLRQTLVQAVARSRFPFPAAVHLNIPFRDPLAPTPHSVQRVLSDFDGFFSHLVPPESPLIEQVLPWETWKRCDRGIIIAGVDQPLAVEEYCRSIAHLANCLGWVVLAEGLSPVRNHAHLIPNLISTYDFILREEAIANTLIPEMVIQIGAFPTSKILRSWLQEISPPSWVLTTGGDNFDPLHRSTLPLHTTFSAICQDNPTVVPLSSYQKQWLTLEQKTREKLDRKLSNTREIIEPKTAWLLSQTLPKNTPCFIANSLAVRDVEWFWQPNSRGIYPLFNRGANGIDGTLSTALGIAHQGKSAVCLTGDLALLHDTNGFLIHQQLRGHLTIILVNNNGGGIFEMLPISQFDDVFEDYFATPQTINFAALCDTYGIEYITIKTWQELEALLNPLPQQGIRILEIVTDRQQSKQWREHIINLNVAH</sequence>
<evidence type="ECO:0000259" key="7">
    <source>
        <dbReference type="Pfam" id="PF02775"/>
    </source>
</evidence>
<dbReference type="Pfam" id="PF02775">
    <property type="entry name" value="TPP_enzyme_C"/>
    <property type="match status" value="1"/>
</dbReference>
<dbReference type="UniPathway" id="UPA00995"/>
<dbReference type="SUPFAM" id="SSF52518">
    <property type="entry name" value="Thiamin diphosphate-binding fold (THDP-binding)"/>
    <property type="match status" value="2"/>
</dbReference>
<dbReference type="RefSeq" id="WP_015228999.1">
    <property type="nucleotide sequence ID" value="NC_019780.1"/>
</dbReference>
<comment type="cofactor">
    <cofactor evidence="6">
        <name>thiamine diphosphate</name>
        <dbReference type="ChEBI" id="CHEBI:58937"/>
    </cofactor>
    <text evidence="6">Binds 1 thiamine pyrophosphate per subunit.</text>
</comment>
<evidence type="ECO:0000256" key="1">
    <source>
        <dbReference type="ARBA" id="ARBA00022679"/>
    </source>
</evidence>
<comment type="pathway">
    <text evidence="6">Quinol/quinone metabolism; 1,4-dihydroxy-2-naphthoate biosynthesis; 1,4-dihydroxy-2-naphthoate from chorismate: step 2/7.</text>
</comment>
<dbReference type="EMBL" id="CP003944">
    <property type="protein sequence ID" value="AFZ49994.1"/>
    <property type="molecule type" value="Genomic_DNA"/>
</dbReference>
<dbReference type="GO" id="GO:0030145">
    <property type="term" value="F:manganese ion binding"/>
    <property type="evidence" value="ECO:0007669"/>
    <property type="project" value="UniProtKB-UniRule"/>
</dbReference>
<feature type="domain" description="Menaquinone biosynthesis protein MenD middle" evidence="9">
    <location>
        <begin position="214"/>
        <end position="403"/>
    </location>
</feature>
<dbReference type="AlphaFoldDB" id="K9YSX2"/>
<dbReference type="CDD" id="cd07037">
    <property type="entry name" value="TPP_PYR_MenD"/>
    <property type="match status" value="1"/>
</dbReference>
<keyword evidence="4 6" id="KW-0786">Thiamine pyrophosphate</keyword>
<dbReference type="OrthoDB" id="9791859at2"/>
<dbReference type="PANTHER" id="PTHR42916">
    <property type="entry name" value="2-SUCCINYL-5-ENOLPYRUVYL-6-HYDROXY-3-CYCLOHEXENE-1-CARBOXYLATE SYNTHASE"/>
    <property type="match status" value="1"/>
</dbReference>
<organism evidence="10 11">
    <name type="scientific">Dactylococcopsis salina (strain PCC 8305)</name>
    <name type="common">Myxobactron salinum</name>
    <dbReference type="NCBI Taxonomy" id="13035"/>
    <lineage>
        <taxon>Bacteria</taxon>
        <taxon>Bacillati</taxon>
        <taxon>Cyanobacteriota</taxon>
        <taxon>Cyanophyceae</taxon>
        <taxon>Nodosilineales</taxon>
        <taxon>Cymatolegaceae</taxon>
        <taxon>Dactylococcopsis</taxon>
    </lineage>
</organism>
<keyword evidence="11" id="KW-1185">Reference proteome</keyword>
<dbReference type="STRING" id="13035.Dacsa_1298"/>